<gene>
    <name evidence="2" type="ORF">K504DRAFT_302106</name>
</gene>
<evidence type="ECO:0000256" key="1">
    <source>
        <dbReference type="SAM" id="MobiDB-lite"/>
    </source>
</evidence>
<evidence type="ECO:0000313" key="3">
    <source>
        <dbReference type="Proteomes" id="UP000799428"/>
    </source>
</evidence>
<reference evidence="2" key="1">
    <citation type="journal article" date="2020" name="Stud. Mycol.">
        <title>101 Dothideomycetes genomes: a test case for predicting lifestyles and emergence of pathogens.</title>
        <authorList>
            <person name="Haridas S."/>
            <person name="Albert R."/>
            <person name="Binder M."/>
            <person name="Bloem J."/>
            <person name="Labutti K."/>
            <person name="Salamov A."/>
            <person name="Andreopoulos B."/>
            <person name="Baker S."/>
            <person name="Barry K."/>
            <person name="Bills G."/>
            <person name="Bluhm B."/>
            <person name="Cannon C."/>
            <person name="Castanera R."/>
            <person name="Culley D."/>
            <person name="Daum C."/>
            <person name="Ezra D."/>
            <person name="Gonzalez J."/>
            <person name="Henrissat B."/>
            <person name="Kuo A."/>
            <person name="Liang C."/>
            <person name="Lipzen A."/>
            <person name="Lutzoni F."/>
            <person name="Magnuson J."/>
            <person name="Mondo S."/>
            <person name="Nolan M."/>
            <person name="Ohm R."/>
            <person name="Pangilinan J."/>
            <person name="Park H.-J."/>
            <person name="Ramirez L."/>
            <person name="Alfaro M."/>
            <person name="Sun H."/>
            <person name="Tritt A."/>
            <person name="Yoshinaga Y."/>
            <person name="Zwiers L.-H."/>
            <person name="Turgeon B."/>
            <person name="Goodwin S."/>
            <person name="Spatafora J."/>
            <person name="Crous P."/>
            <person name="Grigoriev I."/>
        </authorList>
    </citation>
    <scope>NUCLEOTIDE SEQUENCE</scope>
    <source>
        <strain evidence="2">CBS 279.74</strain>
    </source>
</reference>
<protein>
    <submittedName>
        <fullName evidence="2">Uncharacterized protein</fullName>
    </submittedName>
</protein>
<dbReference type="AlphaFoldDB" id="A0A6G1K600"/>
<feature type="region of interest" description="Disordered" evidence="1">
    <location>
        <begin position="1"/>
        <end position="20"/>
    </location>
</feature>
<evidence type="ECO:0000313" key="2">
    <source>
        <dbReference type="EMBL" id="KAF2708244.1"/>
    </source>
</evidence>
<name>A0A6G1K600_9PLEO</name>
<keyword evidence="3" id="KW-1185">Reference proteome</keyword>
<dbReference type="Proteomes" id="UP000799428">
    <property type="component" value="Unassembled WGS sequence"/>
</dbReference>
<accession>A0A6G1K600</accession>
<dbReference type="EMBL" id="MU005772">
    <property type="protein sequence ID" value="KAF2708244.1"/>
    <property type="molecule type" value="Genomic_DNA"/>
</dbReference>
<organism evidence="2 3">
    <name type="scientific">Pleomassaria siparia CBS 279.74</name>
    <dbReference type="NCBI Taxonomy" id="1314801"/>
    <lineage>
        <taxon>Eukaryota</taxon>
        <taxon>Fungi</taxon>
        <taxon>Dikarya</taxon>
        <taxon>Ascomycota</taxon>
        <taxon>Pezizomycotina</taxon>
        <taxon>Dothideomycetes</taxon>
        <taxon>Pleosporomycetidae</taxon>
        <taxon>Pleosporales</taxon>
        <taxon>Pleomassariaceae</taxon>
        <taxon>Pleomassaria</taxon>
    </lineage>
</organism>
<sequence length="183" mass="19933">MRFSNLSRYSSTSTIQNHQQHETSASSFYIQNHKYWHCPRRNQRPQQPLPTYCFAHFNPCVSNTDTSTLAATLLAPDAYRNAHFFMTTTVHVANPSFAMMAKPKADAKIVYSWETKAAAATAAATAAAKPTATAAVSGAEGGTPLDKDGIQSTIHREPKPTIRDDHNDAFLSCLFSKPGVGGT</sequence>
<proteinExistence type="predicted"/>